<proteinExistence type="predicted"/>
<organism evidence="1 3">
    <name type="scientific">Rotaria magnacalcarata</name>
    <dbReference type="NCBI Taxonomy" id="392030"/>
    <lineage>
        <taxon>Eukaryota</taxon>
        <taxon>Metazoa</taxon>
        <taxon>Spiralia</taxon>
        <taxon>Gnathifera</taxon>
        <taxon>Rotifera</taxon>
        <taxon>Eurotatoria</taxon>
        <taxon>Bdelloidea</taxon>
        <taxon>Philodinida</taxon>
        <taxon>Philodinidae</taxon>
        <taxon>Rotaria</taxon>
    </lineage>
</organism>
<feature type="non-terminal residue" evidence="1">
    <location>
        <position position="1"/>
    </location>
</feature>
<evidence type="ECO:0000313" key="2">
    <source>
        <dbReference type="EMBL" id="CAF5218791.1"/>
    </source>
</evidence>
<sequence>MSVIVRTAKNEIKLFCKGADSVIMERLVAKDPNVPLTMEHLESFAKDGLRTLCLACRILTDEEYNEWSIEYRQASIAINNRHELVAEVAEKIEKELILLGATGIEDKLQD</sequence>
<dbReference type="PANTHER" id="PTHR24092">
    <property type="entry name" value="PROBABLE PHOSPHOLIPID-TRANSPORTING ATPASE"/>
    <property type="match status" value="1"/>
</dbReference>
<accession>A0A8S3G3C4</accession>
<dbReference type="SUPFAM" id="SSF81660">
    <property type="entry name" value="Metal cation-transporting ATPase, ATP-binding domain N"/>
    <property type="match status" value="1"/>
</dbReference>
<dbReference type="EMBL" id="CAJOBH010257776">
    <property type="protein sequence ID" value="CAF5151159.1"/>
    <property type="molecule type" value="Genomic_DNA"/>
</dbReference>
<dbReference type="AlphaFoldDB" id="A0A8S3G3C4"/>
<protein>
    <submittedName>
        <fullName evidence="1">Uncharacterized protein</fullName>
    </submittedName>
</protein>
<dbReference type="GO" id="GO:0005886">
    <property type="term" value="C:plasma membrane"/>
    <property type="evidence" value="ECO:0007669"/>
    <property type="project" value="TreeGrafter"/>
</dbReference>
<dbReference type="GO" id="GO:0045332">
    <property type="term" value="P:phospholipid translocation"/>
    <property type="evidence" value="ECO:0007669"/>
    <property type="project" value="TreeGrafter"/>
</dbReference>
<dbReference type="Proteomes" id="UP000681967">
    <property type="component" value="Unassembled WGS sequence"/>
</dbReference>
<dbReference type="GO" id="GO:0000166">
    <property type="term" value="F:nucleotide binding"/>
    <property type="evidence" value="ECO:0007669"/>
    <property type="project" value="InterPro"/>
</dbReference>
<dbReference type="Pfam" id="PF13246">
    <property type="entry name" value="Cation_ATPase"/>
    <property type="match status" value="1"/>
</dbReference>
<gene>
    <name evidence="1" type="ORF">BYL167_LOCUS72273</name>
    <name evidence="2" type="ORF">GIL414_LOCUS83148</name>
</gene>
<reference evidence="1" key="1">
    <citation type="submission" date="2021-02" db="EMBL/GenBank/DDBJ databases">
        <authorList>
            <person name="Nowell W R."/>
        </authorList>
    </citation>
    <scope>NUCLEOTIDE SEQUENCE</scope>
</reference>
<comment type="caution">
    <text evidence="1">The sequence shown here is derived from an EMBL/GenBank/DDBJ whole genome shotgun (WGS) entry which is preliminary data.</text>
</comment>
<evidence type="ECO:0000313" key="3">
    <source>
        <dbReference type="Proteomes" id="UP000681967"/>
    </source>
</evidence>
<dbReference type="EMBL" id="CAJOBJ010362162">
    <property type="protein sequence ID" value="CAF5218791.1"/>
    <property type="molecule type" value="Genomic_DNA"/>
</dbReference>
<dbReference type="GO" id="GO:0140326">
    <property type="term" value="F:ATPase-coupled intramembrane lipid transporter activity"/>
    <property type="evidence" value="ECO:0007669"/>
    <property type="project" value="TreeGrafter"/>
</dbReference>
<dbReference type="Proteomes" id="UP000681720">
    <property type="component" value="Unassembled WGS sequence"/>
</dbReference>
<evidence type="ECO:0000313" key="1">
    <source>
        <dbReference type="EMBL" id="CAF5151159.1"/>
    </source>
</evidence>
<dbReference type="InterPro" id="IPR023299">
    <property type="entry name" value="ATPase_P-typ_cyto_dom_N"/>
</dbReference>
<name>A0A8S3G3C4_9BILA</name>
<dbReference type="Gene3D" id="3.40.1110.10">
    <property type="entry name" value="Calcium-transporting ATPase, cytoplasmic domain N"/>
    <property type="match status" value="1"/>
</dbReference>